<dbReference type="AlphaFoldDB" id="A0A3M6ZV37"/>
<evidence type="ECO:0000256" key="6">
    <source>
        <dbReference type="SAM" id="Phobius"/>
    </source>
</evidence>
<feature type="transmembrane region" description="Helical" evidence="6">
    <location>
        <begin position="168"/>
        <end position="190"/>
    </location>
</feature>
<keyword evidence="3 6" id="KW-1133">Transmembrane helix</keyword>
<dbReference type="GO" id="GO:0005886">
    <property type="term" value="C:plasma membrane"/>
    <property type="evidence" value="ECO:0007669"/>
    <property type="project" value="TreeGrafter"/>
</dbReference>
<dbReference type="VEuPathDB" id="FungiDB:BTJ68_06879"/>
<accession>A0A3M6ZV37</accession>
<feature type="transmembrane region" description="Helical" evidence="6">
    <location>
        <begin position="469"/>
        <end position="488"/>
    </location>
</feature>
<dbReference type="Proteomes" id="UP000271337">
    <property type="component" value="Unassembled WGS sequence"/>
</dbReference>
<evidence type="ECO:0000256" key="2">
    <source>
        <dbReference type="ARBA" id="ARBA00022692"/>
    </source>
</evidence>
<comment type="caution">
    <text evidence="7">The sequence shown here is derived from an EMBL/GenBank/DDBJ whole genome shotgun (WGS) entry which is preliminary data.</text>
</comment>
<evidence type="ECO:0000313" key="8">
    <source>
        <dbReference type="Proteomes" id="UP000271337"/>
    </source>
</evidence>
<comment type="subcellular location">
    <subcellularLocation>
        <location evidence="1">Membrane</location>
        <topology evidence="1">Multi-pass membrane protein</topology>
    </subcellularLocation>
</comment>
<dbReference type="PANTHER" id="PTHR11040:SF55">
    <property type="entry name" value="MEMBRANE ZINC ION TRANSPORTER, PUTATIVE (AFU_ORTHOLOGUE AFUA_6G00470)-RELATED"/>
    <property type="match status" value="1"/>
</dbReference>
<sequence>MNLPSSLLRRNEVLSSQHFRLADDARNCEQCGCISTKDVYAIGHTTIKEPPPRIRTSSNMATAWLSIRAITWPVVVSLISASAGFVYGSSNGSRQAPLTLEHKNTLRSQPLEKRQGSAPSCGGSGTGDASYDLPLHVGALLIVLFVSSTACAFPMLALKFRQLRIPPVFLFVVQHFGTGVLLATAFVHLLPTAFQSLNDPCLSSFWTVDYPAMPGAIALAAIFLVTLAEMIFSKGRHSHQVPVNALNGEAHRIETRPVPNEDVQHSAAHERGAFASRGALYGRSTSVGRGLTEAGEGTVEQSPADREDSTGSGEAFKSQTSHPDQEFKKAIVQCTMLEMGILFHSIFIGMALSVTLGTDFVILLIAIVFHQTCEGLALGARIAHIPWTKGAKQPWLMAVAYGYTTPLGQAIGLSVHRLYDPDSQVGLLVVGIFNALSAGLLCFSSLVELLSEDFLSDESWKILHGRRRAVAFALVFAGAFAMSLIGGWA</sequence>
<keyword evidence="4 6" id="KW-0472">Membrane</keyword>
<evidence type="ECO:0000313" key="7">
    <source>
        <dbReference type="EMBL" id="RMY19196.1"/>
    </source>
</evidence>
<protein>
    <submittedName>
        <fullName evidence="7">Uncharacterized protein</fullName>
    </submittedName>
</protein>
<evidence type="ECO:0000256" key="5">
    <source>
        <dbReference type="SAM" id="MobiDB-lite"/>
    </source>
</evidence>
<gene>
    <name evidence="7" type="ORF">D0867_04824</name>
</gene>
<organism evidence="7 8">
    <name type="scientific">Hortaea werneckii</name>
    <name type="common">Black yeast</name>
    <name type="synonym">Cladosporium werneckii</name>
    <dbReference type="NCBI Taxonomy" id="91943"/>
    <lineage>
        <taxon>Eukaryota</taxon>
        <taxon>Fungi</taxon>
        <taxon>Dikarya</taxon>
        <taxon>Ascomycota</taxon>
        <taxon>Pezizomycotina</taxon>
        <taxon>Dothideomycetes</taxon>
        <taxon>Dothideomycetidae</taxon>
        <taxon>Mycosphaerellales</taxon>
        <taxon>Teratosphaeriaceae</taxon>
        <taxon>Hortaea</taxon>
    </lineage>
</organism>
<feature type="transmembrane region" description="Helical" evidence="6">
    <location>
        <begin position="63"/>
        <end position="87"/>
    </location>
</feature>
<dbReference type="PANTHER" id="PTHR11040">
    <property type="entry name" value="ZINC/IRON TRANSPORTER"/>
    <property type="match status" value="1"/>
</dbReference>
<dbReference type="OrthoDB" id="448280at2759"/>
<evidence type="ECO:0000256" key="1">
    <source>
        <dbReference type="ARBA" id="ARBA00004141"/>
    </source>
</evidence>
<feature type="transmembrane region" description="Helical" evidence="6">
    <location>
        <begin position="425"/>
        <end position="449"/>
    </location>
</feature>
<name>A0A3M6ZV37_HORWE</name>
<feature type="transmembrane region" description="Helical" evidence="6">
    <location>
        <begin position="395"/>
        <end position="419"/>
    </location>
</feature>
<evidence type="ECO:0000256" key="3">
    <source>
        <dbReference type="ARBA" id="ARBA00022989"/>
    </source>
</evidence>
<feature type="transmembrane region" description="Helical" evidence="6">
    <location>
        <begin position="210"/>
        <end position="232"/>
    </location>
</feature>
<proteinExistence type="predicted"/>
<dbReference type="InterPro" id="IPR003689">
    <property type="entry name" value="ZIP"/>
</dbReference>
<feature type="transmembrane region" description="Helical" evidence="6">
    <location>
        <begin position="135"/>
        <end position="156"/>
    </location>
</feature>
<dbReference type="Pfam" id="PF02535">
    <property type="entry name" value="Zip"/>
    <property type="match status" value="1"/>
</dbReference>
<dbReference type="EMBL" id="QWIL01000410">
    <property type="protein sequence ID" value="RMY19196.1"/>
    <property type="molecule type" value="Genomic_DNA"/>
</dbReference>
<evidence type="ECO:0000256" key="4">
    <source>
        <dbReference type="ARBA" id="ARBA00023136"/>
    </source>
</evidence>
<feature type="region of interest" description="Disordered" evidence="5">
    <location>
        <begin position="287"/>
        <end position="322"/>
    </location>
</feature>
<keyword evidence="2 6" id="KW-0812">Transmembrane</keyword>
<dbReference type="GO" id="GO:0005385">
    <property type="term" value="F:zinc ion transmembrane transporter activity"/>
    <property type="evidence" value="ECO:0007669"/>
    <property type="project" value="TreeGrafter"/>
</dbReference>
<reference evidence="7 8" key="1">
    <citation type="journal article" date="2018" name="BMC Genomics">
        <title>Genomic evidence for intraspecific hybridization in a clonal and extremely halotolerant yeast.</title>
        <authorList>
            <person name="Gostincar C."/>
            <person name="Stajich J.E."/>
            <person name="Zupancic J."/>
            <person name="Zalar P."/>
            <person name="Gunde-Cimerman N."/>
        </authorList>
    </citation>
    <scope>NUCLEOTIDE SEQUENCE [LARGE SCALE GENOMIC DNA]</scope>
    <source>
        <strain evidence="7 8">EXF-6669</strain>
    </source>
</reference>